<proteinExistence type="predicted"/>
<organism evidence="2 3">
    <name type="scientific">Streptomyces nymphaeiformis</name>
    <dbReference type="NCBI Taxonomy" id="2663842"/>
    <lineage>
        <taxon>Bacteria</taxon>
        <taxon>Bacillati</taxon>
        <taxon>Actinomycetota</taxon>
        <taxon>Actinomycetes</taxon>
        <taxon>Kitasatosporales</taxon>
        <taxon>Streptomycetaceae</taxon>
        <taxon>Streptomyces</taxon>
    </lineage>
</organism>
<protein>
    <submittedName>
        <fullName evidence="2">Uncharacterized protein</fullName>
    </submittedName>
</protein>
<accession>A0A7W7U9T0</accession>
<dbReference type="AlphaFoldDB" id="A0A7W7U9T0"/>
<dbReference type="EMBL" id="JACHJY010000023">
    <property type="protein sequence ID" value="MBB4987474.1"/>
    <property type="molecule type" value="Genomic_DNA"/>
</dbReference>
<name>A0A7W7U9T0_9ACTN</name>
<keyword evidence="3" id="KW-1185">Reference proteome</keyword>
<evidence type="ECO:0000313" key="2">
    <source>
        <dbReference type="EMBL" id="MBB4987474.1"/>
    </source>
</evidence>
<comment type="caution">
    <text evidence="2">The sequence shown here is derived from an EMBL/GenBank/DDBJ whole genome shotgun (WGS) entry which is preliminary data.</text>
</comment>
<gene>
    <name evidence="2" type="ORF">GGE06_008447</name>
</gene>
<feature type="region of interest" description="Disordered" evidence="1">
    <location>
        <begin position="74"/>
        <end position="102"/>
    </location>
</feature>
<reference evidence="2 3" key="1">
    <citation type="submission" date="2020-08" db="EMBL/GenBank/DDBJ databases">
        <title>Genomic Encyclopedia of Type Strains, Phase III (KMG-III): the genomes of soil and plant-associated and newly described type strains.</title>
        <authorList>
            <person name="Whitman W."/>
        </authorList>
    </citation>
    <scope>NUCLEOTIDE SEQUENCE [LARGE SCALE GENOMIC DNA]</scope>
    <source>
        <strain evidence="2 3">SFB5A</strain>
    </source>
</reference>
<dbReference type="RefSeq" id="WP_184933257.1">
    <property type="nucleotide sequence ID" value="NZ_JACHJY010000023.1"/>
</dbReference>
<evidence type="ECO:0000256" key="1">
    <source>
        <dbReference type="SAM" id="MobiDB-lite"/>
    </source>
</evidence>
<evidence type="ECO:0000313" key="3">
    <source>
        <dbReference type="Proteomes" id="UP000582643"/>
    </source>
</evidence>
<sequence>MTTPTGSTPCPSCGQPIRWAVTAVGRRQALNATTDPEGNTAAYTDGTGRLRVRVLTAERPTLEGAEWRAMPHAATCARPRPRRAVPRQRTGVRPAPWKGWQR</sequence>
<dbReference type="Proteomes" id="UP000582643">
    <property type="component" value="Unassembled WGS sequence"/>
</dbReference>